<sequence>MSITRFLGKNARTNPAALLMDPHPVSRPLNYSHAHIETFNNLVKYLVRLRRDGTLDDDDFSELVKMASAMFVEAEILGRVENVLDDALEKQMSTAGRQLSLFEELR</sequence>
<evidence type="ECO:0000313" key="3">
    <source>
        <dbReference type="EMBL" id="VFK06385.1"/>
    </source>
</evidence>
<proteinExistence type="predicted"/>
<reference evidence="2" key="1">
    <citation type="submission" date="2019-02" db="EMBL/GenBank/DDBJ databases">
        <authorList>
            <person name="Gruber-Vodicka R. H."/>
            <person name="Seah K. B. B."/>
        </authorList>
    </citation>
    <scope>NUCLEOTIDE SEQUENCE</scope>
    <source>
        <strain evidence="1">BECK_BZ163</strain>
        <strain evidence="3">BECK_BZ164</strain>
        <strain evidence="2">BECK_BZ165</strain>
    </source>
</reference>
<gene>
    <name evidence="1" type="ORF">BECKFM1743A_GA0114220_100137</name>
    <name evidence="3" type="ORF">BECKFM1743B_GA0114221_100167</name>
    <name evidence="2" type="ORF">BECKFM1743C_GA0114222_100907</name>
</gene>
<dbReference type="AlphaFoldDB" id="A0A450SE33"/>
<organism evidence="2">
    <name type="scientific">Candidatus Kentrum sp. FM</name>
    <dbReference type="NCBI Taxonomy" id="2126340"/>
    <lineage>
        <taxon>Bacteria</taxon>
        <taxon>Pseudomonadati</taxon>
        <taxon>Pseudomonadota</taxon>
        <taxon>Gammaproteobacteria</taxon>
        <taxon>Candidatus Kentrum</taxon>
    </lineage>
</organism>
<accession>A0A450SE33</accession>
<dbReference type="EMBL" id="CAADEZ010000013">
    <property type="protein sequence ID" value="VFJ43964.1"/>
    <property type="molecule type" value="Genomic_DNA"/>
</dbReference>
<dbReference type="EMBL" id="CAADFA010000090">
    <property type="protein sequence ID" value="VFJ50893.1"/>
    <property type="molecule type" value="Genomic_DNA"/>
</dbReference>
<evidence type="ECO:0000313" key="2">
    <source>
        <dbReference type="EMBL" id="VFJ50893.1"/>
    </source>
</evidence>
<evidence type="ECO:0000313" key="1">
    <source>
        <dbReference type="EMBL" id="VFJ43964.1"/>
    </source>
</evidence>
<name>A0A450SE33_9GAMM</name>
<protein>
    <submittedName>
        <fullName evidence="2">Uncharacterized protein</fullName>
    </submittedName>
</protein>
<dbReference type="EMBL" id="CAADFL010000016">
    <property type="protein sequence ID" value="VFK06385.1"/>
    <property type="molecule type" value="Genomic_DNA"/>
</dbReference>